<dbReference type="Pfam" id="PF00199">
    <property type="entry name" value="Catalase"/>
    <property type="match status" value="1"/>
</dbReference>
<dbReference type="GO" id="GO:0042542">
    <property type="term" value="P:response to hydrogen peroxide"/>
    <property type="evidence" value="ECO:0007669"/>
    <property type="project" value="TreeGrafter"/>
</dbReference>
<dbReference type="GO" id="GO:0046872">
    <property type="term" value="F:metal ion binding"/>
    <property type="evidence" value="ECO:0007669"/>
    <property type="project" value="UniProtKB-KW"/>
</dbReference>
<evidence type="ECO:0000313" key="11">
    <source>
        <dbReference type="Proteomes" id="UP000435649"/>
    </source>
</evidence>
<evidence type="ECO:0000259" key="9">
    <source>
        <dbReference type="SMART" id="SM01060"/>
    </source>
</evidence>
<comment type="similarity">
    <text evidence="1">Belongs to the catalase family.</text>
</comment>
<dbReference type="PRINTS" id="PR00067">
    <property type="entry name" value="CATALASE"/>
</dbReference>
<proteinExistence type="inferred from homology"/>
<dbReference type="PROSITE" id="PS51257">
    <property type="entry name" value="PROKAR_LIPOPROTEIN"/>
    <property type="match status" value="1"/>
</dbReference>
<evidence type="ECO:0000256" key="3">
    <source>
        <dbReference type="ARBA" id="ARBA00022559"/>
    </source>
</evidence>
<dbReference type="InterPro" id="IPR011614">
    <property type="entry name" value="Catalase_core"/>
</dbReference>
<dbReference type="GO" id="GO:0005737">
    <property type="term" value="C:cytoplasm"/>
    <property type="evidence" value="ECO:0007669"/>
    <property type="project" value="TreeGrafter"/>
</dbReference>
<feature type="domain" description="Catalase core" evidence="9">
    <location>
        <begin position="8"/>
        <end position="376"/>
    </location>
</feature>
<dbReference type="GO" id="GO:0020037">
    <property type="term" value="F:heme binding"/>
    <property type="evidence" value="ECO:0007669"/>
    <property type="project" value="InterPro"/>
</dbReference>
<dbReference type="EMBL" id="VUNS01000003">
    <property type="protein sequence ID" value="MST96353.1"/>
    <property type="molecule type" value="Genomic_DNA"/>
</dbReference>
<keyword evidence="7" id="KW-0408">Iron</keyword>
<sequence length="451" mass="50499">MQNQKTLTTANGNSVYGGPVSGSTGCTLVQDGPPIEKPARFDRERIPERAVRAGGAGAFGYFKVTNDLSKYTRARLFGKAGGKTELFARFSTDGGERSPADPVRDPRGFAVKFYTEEGNYDLVGSNMPVFFIRDAIKFPDFIRTRQRNSGSNLKDATMFWDFLSLAPESLHQVTILFSDRGTPASYQEMDGYSSHAFMWYNDRNEYVWVKYHFKAATGFRAPDAGQAEEPAKADPGLAARKLYEAIERGDFPKWKLYVQIMTPEQAKASRFDPFDVTKVWYHADFPLIELGEMVLDRNPDHYFQNVGLAAFNPANFVPGIGPSPDKLLLGRLFAGGDMQDGPEPGQAFTPPAIDISGSIARHDIDPEDIDFEQPGELYRRVLGDKDKTHLVANIAGHLCYAKKNIQLRQCALFYKADREYGTRVANALRLELDTVRHLSMMSQDQRVKLTL</sequence>
<evidence type="ECO:0000313" key="10">
    <source>
        <dbReference type="EMBL" id="MST96353.1"/>
    </source>
</evidence>
<dbReference type="PIRSF" id="PIRSF038928">
    <property type="entry name" value="Catalase_clade1-3"/>
    <property type="match status" value="1"/>
</dbReference>
<dbReference type="InterPro" id="IPR018028">
    <property type="entry name" value="Catalase"/>
</dbReference>
<protein>
    <recommendedName>
        <fullName evidence="2">catalase</fullName>
        <ecNumber evidence="2">1.11.1.6</ecNumber>
    </recommendedName>
</protein>
<evidence type="ECO:0000256" key="5">
    <source>
        <dbReference type="ARBA" id="ARBA00022723"/>
    </source>
</evidence>
<dbReference type="SMART" id="SM01060">
    <property type="entry name" value="Catalase"/>
    <property type="match status" value="1"/>
</dbReference>
<dbReference type="GO" id="GO:0042744">
    <property type="term" value="P:hydrogen peroxide catabolic process"/>
    <property type="evidence" value="ECO:0007669"/>
    <property type="project" value="UniProtKB-KW"/>
</dbReference>
<keyword evidence="3 10" id="KW-0575">Peroxidase</keyword>
<dbReference type="SUPFAM" id="SSF56634">
    <property type="entry name" value="Heme-dependent catalase-like"/>
    <property type="match status" value="1"/>
</dbReference>
<evidence type="ECO:0000256" key="2">
    <source>
        <dbReference type="ARBA" id="ARBA00012314"/>
    </source>
</evidence>
<evidence type="ECO:0000256" key="8">
    <source>
        <dbReference type="ARBA" id="ARBA00023324"/>
    </source>
</evidence>
<evidence type="ECO:0000256" key="6">
    <source>
        <dbReference type="ARBA" id="ARBA00023002"/>
    </source>
</evidence>
<name>A0A844FZL2_9BACT</name>
<keyword evidence="4" id="KW-0349">Heme</keyword>
<keyword evidence="11" id="KW-1185">Reference proteome</keyword>
<dbReference type="AlphaFoldDB" id="A0A844FZL2"/>
<organism evidence="10 11">
    <name type="scientific">Victivallis lenta</name>
    <dbReference type="NCBI Taxonomy" id="2606640"/>
    <lineage>
        <taxon>Bacteria</taxon>
        <taxon>Pseudomonadati</taxon>
        <taxon>Lentisphaerota</taxon>
        <taxon>Lentisphaeria</taxon>
        <taxon>Victivallales</taxon>
        <taxon>Victivallaceae</taxon>
        <taxon>Victivallis</taxon>
    </lineage>
</organism>
<keyword evidence="8" id="KW-0376">Hydrogen peroxide</keyword>
<dbReference type="Proteomes" id="UP000435649">
    <property type="component" value="Unassembled WGS sequence"/>
</dbReference>
<accession>A0A844FZL2</accession>
<dbReference type="InterPro" id="IPR020835">
    <property type="entry name" value="Catalase_sf"/>
</dbReference>
<dbReference type="PANTHER" id="PTHR11465:SF9">
    <property type="entry name" value="CATALASE"/>
    <property type="match status" value="1"/>
</dbReference>
<comment type="caution">
    <text evidence="10">The sequence shown here is derived from an EMBL/GenBank/DDBJ whole genome shotgun (WGS) entry which is preliminary data.</text>
</comment>
<dbReference type="Pfam" id="PF06628">
    <property type="entry name" value="Catalase-rel"/>
    <property type="match status" value="1"/>
</dbReference>
<dbReference type="PROSITE" id="PS51402">
    <property type="entry name" value="CATALASE_3"/>
    <property type="match status" value="1"/>
</dbReference>
<dbReference type="InterPro" id="IPR010582">
    <property type="entry name" value="Catalase_immune_responsive"/>
</dbReference>
<evidence type="ECO:0000256" key="4">
    <source>
        <dbReference type="ARBA" id="ARBA00022617"/>
    </source>
</evidence>
<dbReference type="EC" id="1.11.1.6" evidence="2"/>
<dbReference type="Gene3D" id="2.40.180.10">
    <property type="entry name" value="Catalase core domain"/>
    <property type="match status" value="2"/>
</dbReference>
<reference evidence="10 11" key="1">
    <citation type="submission" date="2019-08" db="EMBL/GenBank/DDBJ databases">
        <title>In-depth cultivation of the pig gut microbiome towards novel bacterial diversity and tailored functional studies.</title>
        <authorList>
            <person name="Wylensek D."/>
            <person name="Hitch T.C.A."/>
            <person name="Clavel T."/>
        </authorList>
    </citation>
    <scope>NUCLEOTIDE SEQUENCE [LARGE SCALE GENOMIC DNA]</scope>
    <source>
        <strain evidence="10 11">BBE-744-WT-12</strain>
    </source>
</reference>
<evidence type="ECO:0000256" key="1">
    <source>
        <dbReference type="ARBA" id="ARBA00005329"/>
    </source>
</evidence>
<evidence type="ECO:0000256" key="7">
    <source>
        <dbReference type="ARBA" id="ARBA00023004"/>
    </source>
</evidence>
<keyword evidence="6 10" id="KW-0560">Oxidoreductase</keyword>
<keyword evidence="5" id="KW-0479">Metal-binding</keyword>
<gene>
    <name evidence="10" type="ORF">FYJ85_04740</name>
</gene>
<dbReference type="GO" id="GO:0004096">
    <property type="term" value="F:catalase activity"/>
    <property type="evidence" value="ECO:0007669"/>
    <property type="project" value="UniProtKB-EC"/>
</dbReference>
<dbReference type="InterPro" id="IPR024711">
    <property type="entry name" value="Catalase_clade1/3"/>
</dbReference>
<dbReference type="PANTHER" id="PTHR11465">
    <property type="entry name" value="CATALASE"/>
    <property type="match status" value="1"/>
</dbReference>